<evidence type="ECO:0000313" key="16">
    <source>
        <dbReference type="Proteomes" id="UP000001369"/>
    </source>
</evidence>
<dbReference type="InterPro" id="IPR039426">
    <property type="entry name" value="TonB-dep_rcpt-like"/>
</dbReference>
<dbReference type="Proteomes" id="UP000001369">
    <property type="component" value="Chromosome"/>
</dbReference>
<keyword evidence="16" id="KW-1185">Reference proteome</keyword>
<evidence type="ECO:0000256" key="3">
    <source>
        <dbReference type="ARBA" id="ARBA00022452"/>
    </source>
</evidence>
<keyword evidence="2 10" id="KW-0813">Transport</keyword>
<evidence type="ECO:0000259" key="13">
    <source>
        <dbReference type="Pfam" id="PF00593"/>
    </source>
</evidence>
<keyword evidence="6 11" id="KW-0798">TonB box</keyword>
<evidence type="ECO:0000256" key="10">
    <source>
        <dbReference type="PROSITE-ProRule" id="PRU01360"/>
    </source>
</evidence>
<dbReference type="AlphaFoldDB" id="C1DUI7"/>
<evidence type="ECO:0000256" key="12">
    <source>
        <dbReference type="SAM" id="SignalP"/>
    </source>
</evidence>
<feature type="domain" description="TonB-dependent receptor plug" evidence="14">
    <location>
        <begin position="33"/>
        <end position="140"/>
    </location>
</feature>
<comment type="similarity">
    <text evidence="10 11">Belongs to the TonB-dependent receptor family.</text>
</comment>
<dbReference type="InterPro" id="IPR036942">
    <property type="entry name" value="Beta-barrel_TonB_sf"/>
</dbReference>
<evidence type="ECO:0000256" key="11">
    <source>
        <dbReference type="RuleBase" id="RU003357"/>
    </source>
</evidence>
<evidence type="ECO:0000259" key="14">
    <source>
        <dbReference type="Pfam" id="PF07715"/>
    </source>
</evidence>
<feature type="domain" description="TonB-dependent receptor-like beta-barrel" evidence="13">
    <location>
        <begin position="207"/>
        <end position="573"/>
    </location>
</feature>
<dbReference type="SUPFAM" id="SSF56935">
    <property type="entry name" value="Porins"/>
    <property type="match status" value="1"/>
</dbReference>
<dbReference type="CDD" id="cd01347">
    <property type="entry name" value="ligand_gated_channel"/>
    <property type="match status" value="1"/>
</dbReference>
<protein>
    <submittedName>
        <fullName evidence="15">TonB-dependent receptor</fullName>
    </submittedName>
</protein>
<sequence length="599" mass="69126">MRRLILMTLLTSKFVMAQQEVNIQSSYGTDSSLSQTTSPVNIITQEEIQENKPKTLTEVITKISDISFSSNGGYGQTTSIYLRGFEPKRTLVLLDGVRLNDITGLNGAMLEHVLATDIQQIEIVKGTQSGVWGADATAGVINIITKKPKKGFSSNAYFEYGSYITRRYGTTFSLANDKIYLLFGLHRLDSQSISAVEPYRKKWKDLKMEPDPYKNDTVNLKIGLNITENDNVESTMRFIDAVVNYDGFDSITFEPVDAENKAHINEKFYTFRYTKTIKNHQLQFYYNQSDFYRQYNEPKGWIKSYGYEGRVKELGFKYRLDYAKNSFLNLGFVRQDFIENDSNLDNRYHNTGYFITNILKVKDLVLSQSVRSDNYSKFSDKITYKFGGKYFFDKDFYILVNYGTAYNVPTLNQLFSPYGNPNLKPESTKSYDLGFFYKGFSFDYFHYKITDMIGFDFNTFKYANISGESKIKGYEMSYKYMFKNLNTDVYLGYTNLSAKDSNDNDLPRRPKEKIDFSITTFPVDSISINFNGQYIGKRKDTNNVQTGYYTILNTTLNVKLNKYLSAYLKIDNITDKYYQTVYGYASFGRSVYVGLNGSF</sequence>
<dbReference type="OrthoDB" id="101167at2"/>
<keyword evidence="8 15" id="KW-0675">Receptor</keyword>
<dbReference type="GO" id="GO:0015344">
    <property type="term" value="F:siderophore uptake transmembrane transporter activity"/>
    <property type="evidence" value="ECO:0007669"/>
    <property type="project" value="TreeGrafter"/>
</dbReference>
<evidence type="ECO:0000256" key="7">
    <source>
        <dbReference type="ARBA" id="ARBA00023136"/>
    </source>
</evidence>
<dbReference type="HOGENOM" id="CLU_008287_18_5_0"/>
<dbReference type="InterPro" id="IPR037066">
    <property type="entry name" value="Plug_dom_sf"/>
</dbReference>
<organism evidence="15 16">
    <name type="scientific">Sulfurihydrogenibium azorense (strain DSM 15241 / OCM 825 / Az-Fu1)</name>
    <dbReference type="NCBI Taxonomy" id="204536"/>
    <lineage>
        <taxon>Bacteria</taxon>
        <taxon>Pseudomonadati</taxon>
        <taxon>Aquificota</taxon>
        <taxon>Aquificia</taxon>
        <taxon>Aquificales</taxon>
        <taxon>Hydrogenothermaceae</taxon>
        <taxon>Sulfurihydrogenibium</taxon>
    </lineage>
</organism>
<evidence type="ECO:0000256" key="9">
    <source>
        <dbReference type="ARBA" id="ARBA00023237"/>
    </source>
</evidence>
<dbReference type="Gene3D" id="2.40.170.20">
    <property type="entry name" value="TonB-dependent receptor, beta-barrel domain"/>
    <property type="match status" value="1"/>
</dbReference>
<dbReference type="STRING" id="204536.SULAZ_0794"/>
<dbReference type="PROSITE" id="PS01156">
    <property type="entry name" value="TONB_DEPENDENT_REC_2"/>
    <property type="match status" value="1"/>
</dbReference>
<dbReference type="Gene3D" id="2.170.130.10">
    <property type="entry name" value="TonB-dependent receptor, plug domain"/>
    <property type="match status" value="1"/>
</dbReference>
<keyword evidence="4 10" id="KW-0812">Transmembrane</keyword>
<dbReference type="InterPro" id="IPR012910">
    <property type="entry name" value="Plug_dom"/>
</dbReference>
<reference evidence="15 16" key="1">
    <citation type="journal article" date="2009" name="J. Bacteriol.">
        <title>Complete and draft genome sequences of six members of the Aquificales.</title>
        <authorList>
            <person name="Reysenbach A.L."/>
            <person name="Hamamura N."/>
            <person name="Podar M."/>
            <person name="Griffiths E."/>
            <person name="Ferreira S."/>
            <person name="Hochstein R."/>
            <person name="Heidelberg J."/>
            <person name="Johnson J."/>
            <person name="Mead D."/>
            <person name="Pohorille A."/>
            <person name="Sarmiento M."/>
            <person name="Schweighofer K."/>
            <person name="Seshadri R."/>
            <person name="Voytek M.A."/>
        </authorList>
    </citation>
    <scope>NUCLEOTIDE SEQUENCE [LARGE SCALE GENOMIC DNA]</scope>
    <source>
        <strain evidence="16">Az-Fu1 / DSM 15241 / OCM 825</strain>
    </source>
</reference>
<dbReference type="Pfam" id="PF07715">
    <property type="entry name" value="Plug"/>
    <property type="match status" value="1"/>
</dbReference>
<keyword evidence="7 10" id="KW-0472">Membrane</keyword>
<comment type="subcellular location">
    <subcellularLocation>
        <location evidence="1 10">Cell outer membrane</location>
        <topology evidence="1 10">Multi-pass membrane protein</topology>
    </subcellularLocation>
</comment>
<proteinExistence type="inferred from homology"/>
<keyword evidence="3 10" id="KW-1134">Transmembrane beta strand</keyword>
<dbReference type="InterPro" id="IPR010917">
    <property type="entry name" value="TonB_rcpt_CS"/>
</dbReference>
<dbReference type="InterPro" id="IPR000531">
    <property type="entry name" value="Beta-barrel_TonB"/>
</dbReference>
<evidence type="ECO:0000256" key="5">
    <source>
        <dbReference type="ARBA" id="ARBA00022729"/>
    </source>
</evidence>
<evidence type="ECO:0000256" key="1">
    <source>
        <dbReference type="ARBA" id="ARBA00004571"/>
    </source>
</evidence>
<keyword evidence="5 12" id="KW-0732">Signal</keyword>
<dbReference type="eggNOG" id="COG4206">
    <property type="taxonomic scope" value="Bacteria"/>
</dbReference>
<dbReference type="EMBL" id="CP001229">
    <property type="protein sequence ID" value="ACN98940.1"/>
    <property type="molecule type" value="Genomic_DNA"/>
</dbReference>
<evidence type="ECO:0000256" key="4">
    <source>
        <dbReference type="ARBA" id="ARBA00022692"/>
    </source>
</evidence>
<dbReference type="Pfam" id="PF00593">
    <property type="entry name" value="TonB_dep_Rec_b-barrel"/>
    <property type="match status" value="1"/>
</dbReference>
<evidence type="ECO:0000313" key="15">
    <source>
        <dbReference type="EMBL" id="ACN98940.1"/>
    </source>
</evidence>
<dbReference type="PANTHER" id="PTHR30069">
    <property type="entry name" value="TONB-DEPENDENT OUTER MEMBRANE RECEPTOR"/>
    <property type="match status" value="1"/>
</dbReference>
<gene>
    <name evidence="15" type="ordered locus">SULAZ_0794</name>
</gene>
<evidence type="ECO:0000256" key="2">
    <source>
        <dbReference type="ARBA" id="ARBA00022448"/>
    </source>
</evidence>
<name>C1DUI7_SULAA</name>
<evidence type="ECO:0000256" key="8">
    <source>
        <dbReference type="ARBA" id="ARBA00023170"/>
    </source>
</evidence>
<dbReference type="PANTHER" id="PTHR30069:SF29">
    <property type="entry name" value="HEMOGLOBIN AND HEMOGLOBIN-HAPTOGLOBIN-BINDING PROTEIN 1-RELATED"/>
    <property type="match status" value="1"/>
</dbReference>
<evidence type="ECO:0000256" key="6">
    <source>
        <dbReference type="ARBA" id="ARBA00023077"/>
    </source>
</evidence>
<dbReference type="KEGG" id="saf:SULAZ_0794"/>
<dbReference type="PROSITE" id="PS52016">
    <property type="entry name" value="TONB_DEPENDENT_REC_3"/>
    <property type="match status" value="1"/>
</dbReference>
<dbReference type="GO" id="GO:0044718">
    <property type="term" value="P:siderophore transmembrane transport"/>
    <property type="evidence" value="ECO:0007669"/>
    <property type="project" value="TreeGrafter"/>
</dbReference>
<feature type="chain" id="PRO_5002908645" evidence="12">
    <location>
        <begin position="18"/>
        <end position="599"/>
    </location>
</feature>
<dbReference type="RefSeq" id="WP_012674260.1">
    <property type="nucleotide sequence ID" value="NC_012438.1"/>
</dbReference>
<feature type="signal peptide" evidence="12">
    <location>
        <begin position="1"/>
        <end position="17"/>
    </location>
</feature>
<keyword evidence="9 10" id="KW-0998">Cell outer membrane</keyword>
<dbReference type="GO" id="GO:0009279">
    <property type="term" value="C:cell outer membrane"/>
    <property type="evidence" value="ECO:0007669"/>
    <property type="project" value="UniProtKB-SubCell"/>
</dbReference>
<accession>C1DUI7</accession>